<feature type="DNA-binding region" description="OmpR/PhoB-type" evidence="6">
    <location>
        <begin position="1"/>
        <end position="99"/>
    </location>
</feature>
<dbReference type="AlphaFoldDB" id="A0A7X6D0T7"/>
<dbReference type="Pfam" id="PF00486">
    <property type="entry name" value="Trans_reg_C"/>
    <property type="match status" value="1"/>
</dbReference>
<comment type="caution">
    <text evidence="8">The sequence shown here is derived from an EMBL/GenBank/DDBJ whole genome shotgun (WGS) entry which is preliminary data.</text>
</comment>
<keyword evidence="9" id="KW-1185">Reference proteome</keyword>
<organism evidence="8 9">
    <name type="scientific">Streptomyces lonarensis</name>
    <dbReference type="NCBI Taxonomy" id="700599"/>
    <lineage>
        <taxon>Bacteria</taxon>
        <taxon>Bacillati</taxon>
        <taxon>Actinomycetota</taxon>
        <taxon>Actinomycetes</taxon>
        <taxon>Kitasatosporales</taxon>
        <taxon>Streptomycetaceae</taxon>
        <taxon>Streptomyces</taxon>
    </lineage>
</organism>
<dbReference type="InterPro" id="IPR001867">
    <property type="entry name" value="OmpR/PhoB-type_DNA-bd"/>
</dbReference>
<dbReference type="PANTHER" id="PTHR35807">
    <property type="entry name" value="TRANSCRIPTIONAL REGULATOR REDD-RELATED"/>
    <property type="match status" value="1"/>
</dbReference>
<evidence type="ECO:0000259" key="7">
    <source>
        <dbReference type="PROSITE" id="PS51755"/>
    </source>
</evidence>
<keyword evidence="3" id="KW-0805">Transcription regulation</keyword>
<dbReference type="PANTHER" id="PTHR35807:SF1">
    <property type="entry name" value="TRANSCRIPTIONAL REGULATOR REDD"/>
    <property type="match status" value="1"/>
</dbReference>
<proteinExistence type="inferred from homology"/>
<evidence type="ECO:0000256" key="1">
    <source>
        <dbReference type="ARBA" id="ARBA00005820"/>
    </source>
</evidence>
<feature type="domain" description="OmpR/PhoB-type" evidence="7">
    <location>
        <begin position="1"/>
        <end position="99"/>
    </location>
</feature>
<dbReference type="RefSeq" id="WP_167969770.1">
    <property type="nucleotide sequence ID" value="NZ_BHZG01000022.1"/>
</dbReference>
<dbReference type="Gene3D" id="1.10.10.10">
    <property type="entry name" value="Winged helix-like DNA-binding domain superfamily/Winged helix DNA-binding domain"/>
    <property type="match status" value="1"/>
</dbReference>
<dbReference type="CDD" id="cd15831">
    <property type="entry name" value="BTAD"/>
    <property type="match status" value="1"/>
</dbReference>
<dbReference type="EMBL" id="JAAVJD010000064">
    <property type="protein sequence ID" value="NJQ06067.1"/>
    <property type="molecule type" value="Genomic_DNA"/>
</dbReference>
<dbReference type="PROSITE" id="PS51755">
    <property type="entry name" value="OMPR_PHOB"/>
    <property type="match status" value="1"/>
</dbReference>
<comment type="similarity">
    <text evidence="1">Belongs to the AfsR/DnrI/RedD regulatory family.</text>
</comment>
<dbReference type="Pfam" id="PF13424">
    <property type="entry name" value="TPR_12"/>
    <property type="match status" value="1"/>
</dbReference>
<evidence type="ECO:0000256" key="2">
    <source>
        <dbReference type="ARBA" id="ARBA00023012"/>
    </source>
</evidence>
<dbReference type="GO" id="GO:0006355">
    <property type="term" value="P:regulation of DNA-templated transcription"/>
    <property type="evidence" value="ECO:0007669"/>
    <property type="project" value="InterPro"/>
</dbReference>
<evidence type="ECO:0000256" key="5">
    <source>
        <dbReference type="ARBA" id="ARBA00023163"/>
    </source>
</evidence>
<dbReference type="InterPro" id="IPR036388">
    <property type="entry name" value="WH-like_DNA-bd_sf"/>
</dbReference>
<dbReference type="GO" id="GO:0000160">
    <property type="term" value="P:phosphorelay signal transduction system"/>
    <property type="evidence" value="ECO:0007669"/>
    <property type="project" value="UniProtKB-KW"/>
</dbReference>
<dbReference type="InterPro" id="IPR051677">
    <property type="entry name" value="AfsR-DnrI-RedD_regulator"/>
</dbReference>
<dbReference type="InterPro" id="IPR016032">
    <property type="entry name" value="Sig_transdc_resp-reg_C-effctor"/>
</dbReference>
<dbReference type="Proteomes" id="UP000578686">
    <property type="component" value="Unassembled WGS sequence"/>
</dbReference>
<accession>A0A7X6D0T7</accession>
<gene>
    <name evidence="8" type="ORF">HCN56_10875</name>
</gene>
<keyword evidence="5" id="KW-0804">Transcription</keyword>
<evidence type="ECO:0000313" key="9">
    <source>
        <dbReference type="Proteomes" id="UP000578686"/>
    </source>
</evidence>
<reference evidence="8 9" key="1">
    <citation type="submission" date="2020-03" db="EMBL/GenBank/DDBJ databases">
        <title>Draft genome of Streptomyces sp. ventii, isolated from the Axial Seamount in the Pacific Ocean, and resequencing of the two type strains Streptomyces lonarensis strain NCL 716 and Streptomyces bohaiensis strain 11A07.</title>
        <authorList>
            <person name="Loughran R.M."/>
            <person name="Pfannmuller K.M."/>
            <person name="Wasson B.J."/>
            <person name="Deadmond M.C."/>
            <person name="Paddock B.E."/>
            <person name="Koyack M.J."/>
            <person name="Gallegos D.A."/>
            <person name="Mitchell E.A."/>
            <person name="Ushijima B."/>
            <person name="Saw J.H."/>
            <person name="Mcphail K.L."/>
            <person name="Videau P."/>
        </authorList>
    </citation>
    <scope>NUCLEOTIDE SEQUENCE [LARGE SCALE GENOMIC DNA]</scope>
    <source>
        <strain evidence="8 9">NCL716</strain>
    </source>
</reference>
<protein>
    <submittedName>
        <fullName evidence="8">Tetratricopeptide repeat protein</fullName>
    </submittedName>
</protein>
<sequence>MDIRLLGPLEVSADDGSPLVVRGPLQRSVLAALALRADRTVPEDELIHQLWGADPPAEPRTALRRHVRALRELLPAGRLPEVPGGHLLRISREETDLGRFRAALVQAREVAPASPGEAVRLLDAALELWRGTPLGRLSSTSLRERELPRLADLRLTALEERAELRLSLGRHEELLPELITLVRDHPLRVRLAGQLVQALHRVGRVSDAAAELRLAYQRLGDGSAELRLVEAGLRAEDAMLPTGLAERLDRLATSPEMSGRLAASVFPLLGIADVRQYSSGAVSALAGCTPREASQALERLTAAGLARGPVAGLYALGTEERAVASRQAAALPEARRRAHLAGLACWYLGSLYRVNSPLSLQERHRRRYQDGADRFPHGRLFTSADESLGWADHARQEVLALAHQLSAPEYDDGGDPLAGRPLSDFALEVLHAMESYFRIRLTWRVQRRIAEIALRVAQRRGDVTAEAVALTQLGRVHSQRREPARGVEVLERAVELFRSVGEEEEALYALSVVVPCLGTAGRLDEAVKLSEAALEQARAAGLEELSITIRHNLGRCHLLIGNLARAHRMLTEGYAMAARVPYFRAYGAGALAEYHLATKDWGEAVHWADRALGHAAEQPFDPFMVAKQRTRRATALRGLGREQEARVEDMQAQALLEDLNRREESLLRVTPVGEEPFDPDAASVQI</sequence>
<evidence type="ECO:0000256" key="6">
    <source>
        <dbReference type="PROSITE-ProRule" id="PRU01091"/>
    </source>
</evidence>
<name>A0A7X6D0T7_9ACTN</name>
<dbReference type="InterPro" id="IPR011990">
    <property type="entry name" value="TPR-like_helical_dom_sf"/>
</dbReference>
<dbReference type="SUPFAM" id="SSF48452">
    <property type="entry name" value="TPR-like"/>
    <property type="match status" value="2"/>
</dbReference>
<dbReference type="InterPro" id="IPR005158">
    <property type="entry name" value="BTAD"/>
</dbReference>
<dbReference type="SUPFAM" id="SSF46894">
    <property type="entry name" value="C-terminal effector domain of the bipartite response regulators"/>
    <property type="match status" value="1"/>
</dbReference>
<keyword evidence="2" id="KW-0902">Two-component regulatory system</keyword>
<dbReference type="GO" id="GO:0003677">
    <property type="term" value="F:DNA binding"/>
    <property type="evidence" value="ECO:0007669"/>
    <property type="project" value="UniProtKB-UniRule"/>
</dbReference>
<evidence type="ECO:0000313" key="8">
    <source>
        <dbReference type="EMBL" id="NJQ06067.1"/>
    </source>
</evidence>
<keyword evidence="4 6" id="KW-0238">DNA-binding</keyword>
<evidence type="ECO:0000256" key="3">
    <source>
        <dbReference type="ARBA" id="ARBA00023015"/>
    </source>
</evidence>
<dbReference type="Gene3D" id="1.25.40.10">
    <property type="entry name" value="Tetratricopeptide repeat domain"/>
    <property type="match status" value="2"/>
</dbReference>
<evidence type="ECO:0000256" key="4">
    <source>
        <dbReference type="ARBA" id="ARBA00023125"/>
    </source>
</evidence>
<dbReference type="Pfam" id="PF03704">
    <property type="entry name" value="BTAD"/>
    <property type="match status" value="1"/>
</dbReference>
<dbReference type="SMART" id="SM01043">
    <property type="entry name" value="BTAD"/>
    <property type="match status" value="1"/>
</dbReference>